<dbReference type="Proteomes" id="UP001217089">
    <property type="component" value="Unassembled WGS sequence"/>
</dbReference>
<reference evidence="2 3" key="1">
    <citation type="submission" date="2022-12" db="EMBL/GenBank/DDBJ databases">
        <title>Chromosome-level genome of Tegillarca granosa.</title>
        <authorList>
            <person name="Kim J."/>
        </authorList>
    </citation>
    <scope>NUCLEOTIDE SEQUENCE [LARGE SCALE GENOMIC DNA]</scope>
    <source>
        <strain evidence="2">Teg-2019</strain>
        <tissue evidence="2">Adductor muscle</tissue>
    </source>
</reference>
<keyword evidence="1" id="KW-0812">Transmembrane</keyword>
<keyword evidence="1" id="KW-0472">Membrane</keyword>
<proteinExistence type="predicted"/>
<accession>A0ABQ9FCE2</accession>
<comment type="caution">
    <text evidence="2">The sequence shown here is derived from an EMBL/GenBank/DDBJ whole genome shotgun (WGS) entry which is preliminary data.</text>
</comment>
<evidence type="ECO:0000313" key="2">
    <source>
        <dbReference type="EMBL" id="KAJ8313363.1"/>
    </source>
</evidence>
<feature type="transmembrane region" description="Helical" evidence="1">
    <location>
        <begin position="261"/>
        <end position="291"/>
    </location>
</feature>
<organism evidence="2 3">
    <name type="scientific">Tegillarca granosa</name>
    <name type="common">Malaysian cockle</name>
    <name type="synonym">Anadara granosa</name>
    <dbReference type="NCBI Taxonomy" id="220873"/>
    <lineage>
        <taxon>Eukaryota</taxon>
        <taxon>Metazoa</taxon>
        <taxon>Spiralia</taxon>
        <taxon>Lophotrochozoa</taxon>
        <taxon>Mollusca</taxon>
        <taxon>Bivalvia</taxon>
        <taxon>Autobranchia</taxon>
        <taxon>Pteriomorphia</taxon>
        <taxon>Arcoida</taxon>
        <taxon>Arcoidea</taxon>
        <taxon>Arcidae</taxon>
        <taxon>Tegillarca</taxon>
    </lineage>
</organism>
<keyword evidence="1" id="KW-1133">Transmembrane helix</keyword>
<gene>
    <name evidence="2" type="ORF">KUTeg_009149</name>
</gene>
<keyword evidence="3" id="KW-1185">Reference proteome</keyword>
<evidence type="ECO:0000313" key="3">
    <source>
        <dbReference type="Proteomes" id="UP001217089"/>
    </source>
</evidence>
<dbReference type="EMBL" id="JARBDR010000376">
    <property type="protein sequence ID" value="KAJ8313363.1"/>
    <property type="molecule type" value="Genomic_DNA"/>
</dbReference>
<evidence type="ECO:0000256" key="1">
    <source>
        <dbReference type="SAM" id="Phobius"/>
    </source>
</evidence>
<protein>
    <submittedName>
        <fullName evidence="2">Uncharacterized protein</fullName>
    </submittedName>
</protein>
<name>A0ABQ9FCE2_TEGGR</name>
<sequence length="675" mass="77166">MYRVYRFCFKIPLDQRWQNEVDSSLKDLLKPFEVEKYLDVIKNFDSGGFTVCCYGDKIKASEKAINLITQRELKDTLMKSAADIVVCIVELVYEGKHITVKKEMEIHAPQIVYHYAETKLEDIALHRVMSAVQYIGHIAQSLRSSFPELSDIKVMAEDAFKKHLSQKDISEIAYNIKLMDGKKEIGNVYSGKMIYYNGMKIREIRTQLIEECSKTIINQIGSTVAENLLNHIISNLDTKELQKDFSVTVDPLETMRKIFKAFAVGLTVFLTFIFGPILSITSAGSLLYYVFYPVDLNDPKWRDECVHDIIASLEKKRKKIISETVSSVQNKFELMSKELETIAKETNFPSITYYNEALFKEHKRLKDICFSEMHNENLRQNVKKIIIGKRNGALQANMYVKKDKELFVEKPELINLQQIGQSTNEDRCIQKFIIEKRPRIEPQIRDKIKEVISKESQRLFRVHSNLSIIGPSPVKSSNDGKTIEVCPCIVFYCIGKDFIPIGEPLFPKTLGGIGIDVREGFFTPFICDRCSVGQYRTLSSGSHGFRARNMFAPIFSIDDDYLYSDVVKCGRTTSLTTGLIMNDGMECKYDDSLNNFFVILQNQYQIISNHDRTSFFKPGDSGSGVYIVQDGNYHPIGIAIASQNEDGEVCFVTPLKYILESLDLEMYPASMETES</sequence>